<reference evidence="2 3" key="1">
    <citation type="submission" date="2017-09" db="EMBL/GenBank/DDBJ databases">
        <authorList>
            <person name="Ehlers B."/>
            <person name="Leendertz F.H."/>
        </authorList>
    </citation>
    <scope>NUCLEOTIDE SEQUENCE [LARGE SCALE GENOMIC DNA]</scope>
    <source>
        <strain evidence="2 3">DSM 18289</strain>
    </source>
</reference>
<name>A0A285PIJ3_9HYPH</name>
<dbReference type="OrthoDB" id="1162181at2"/>
<accession>A0A285PIJ3</accession>
<feature type="transmembrane region" description="Helical" evidence="1">
    <location>
        <begin position="12"/>
        <end position="29"/>
    </location>
</feature>
<keyword evidence="1" id="KW-0472">Membrane</keyword>
<dbReference type="AlphaFoldDB" id="A0A285PIJ3"/>
<evidence type="ECO:0000313" key="3">
    <source>
        <dbReference type="Proteomes" id="UP000219439"/>
    </source>
</evidence>
<gene>
    <name evidence="2" type="ORF">SAMN06265368_2771</name>
</gene>
<protein>
    <recommendedName>
        <fullName evidence="4">SPW repeat-containing protein</fullName>
    </recommendedName>
</protein>
<evidence type="ECO:0000313" key="2">
    <source>
        <dbReference type="EMBL" id="SNZ19681.1"/>
    </source>
</evidence>
<dbReference type="EMBL" id="OBEL01000002">
    <property type="protein sequence ID" value="SNZ19681.1"/>
    <property type="molecule type" value="Genomic_DNA"/>
</dbReference>
<proteinExistence type="predicted"/>
<dbReference type="RefSeq" id="WP_097154010.1">
    <property type="nucleotide sequence ID" value="NZ_OBEL01000002.1"/>
</dbReference>
<dbReference type="Proteomes" id="UP000219439">
    <property type="component" value="Unassembled WGS sequence"/>
</dbReference>
<feature type="transmembrane region" description="Helical" evidence="1">
    <location>
        <begin position="101"/>
        <end position="121"/>
    </location>
</feature>
<feature type="transmembrane region" description="Helical" evidence="1">
    <location>
        <begin position="41"/>
        <end position="62"/>
    </location>
</feature>
<keyword evidence="1" id="KW-1133">Transmembrane helix</keyword>
<keyword evidence="3" id="KW-1185">Reference proteome</keyword>
<feature type="transmembrane region" description="Helical" evidence="1">
    <location>
        <begin position="74"/>
        <end position="95"/>
    </location>
</feature>
<sequence length="126" mass="13944">MTNKTYLTAHGVIYAFFALALFFAPGILWPNYGLQLNDQYAVFLSQHNSIFLGGIGIISFLHRNADHGSETAKIILTGLMWTNILGVIITLYAALTGIFTGFGWSDPIFFALLAILSFVQLRKNNV</sequence>
<evidence type="ECO:0008006" key="4">
    <source>
        <dbReference type="Google" id="ProtNLM"/>
    </source>
</evidence>
<evidence type="ECO:0000256" key="1">
    <source>
        <dbReference type="SAM" id="Phobius"/>
    </source>
</evidence>
<keyword evidence="1" id="KW-0812">Transmembrane</keyword>
<organism evidence="2 3">
    <name type="scientific">Cohaesibacter gelatinilyticus</name>
    <dbReference type="NCBI Taxonomy" id="372072"/>
    <lineage>
        <taxon>Bacteria</taxon>
        <taxon>Pseudomonadati</taxon>
        <taxon>Pseudomonadota</taxon>
        <taxon>Alphaproteobacteria</taxon>
        <taxon>Hyphomicrobiales</taxon>
        <taxon>Cohaesibacteraceae</taxon>
    </lineage>
</organism>